<dbReference type="EMBL" id="CABFWE030000005">
    <property type="protein sequence ID" value="CAD7035026.1"/>
    <property type="molecule type" value="Genomic_DNA"/>
</dbReference>
<dbReference type="InterPro" id="IPR011055">
    <property type="entry name" value="Dup_hybrid_motif"/>
</dbReference>
<keyword evidence="7" id="KW-0472">Membrane</keyword>
<keyword evidence="7" id="KW-0812">Transmembrane</keyword>
<dbReference type="PANTHER" id="PTHR21666:SF288">
    <property type="entry name" value="CELL DIVISION PROTEIN YTFB"/>
    <property type="match status" value="1"/>
</dbReference>
<feature type="domain" description="M23ase beta-sheet core" evidence="8">
    <location>
        <begin position="317"/>
        <end position="411"/>
    </location>
</feature>
<evidence type="ECO:0000256" key="4">
    <source>
        <dbReference type="ARBA" id="ARBA00022801"/>
    </source>
</evidence>
<dbReference type="InterPro" id="IPR050570">
    <property type="entry name" value="Cell_wall_metabolism_enzyme"/>
</dbReference>
<evidence type="ECO:0000256" key="7">
    <source>
        <dbReference type="SAM" id="Phobius"/>
    </source>
</evidence>
<keyword evidence="4" id="KW-0378">Hydrolase</keyword>
<dbReference type="InterPro" id="IPR016047">
    <property type="entry name" value="M23ase_b-sheet_dom"/>
</dbReference>
<comment type="caution">
    <text evidence="9">The sequence shown here is derived from an EMBL/GenBank/DDBJ whole genome shotgun (WGS) entry which is preliminary data.</text>
</comment>
<reference evidence="9 10" key="1">
    <citation type="submission" date="2020-11" db="EMBL/GenBank/DDBJ databases">
        <authorList>
            <person name="Lassalle F."/>
        </authorList>
    </citation>
    <scope>NUCLEOTIDE SEQUENCE [LARGE SCALE GENOMIC DNA]</scope>
    <source>
        <strain evidence="9 10">AB21</strain>
    </source>
</reference>
<evidence type="ECO:0000259" key="8">
    <source>
        <dbReference type="Pfam" id="PF01551"/>
    </source>
</evidence>
<protein>
    <submittedName>
        <fullName evidence="9">M23 family peptidase</fullName>
    </submittedName>
</protein>
<evidence type="ECO:0000256" key="3">
    <source>
        <dbReference type="ARBA" id="ARBA00022723"/>
    </source>
</evidence>
<accession>A0ABM8PKI7</accession>
<dbReference type="Gene3D" id="2.70.70.10">
    <property type="entry name" value="Glucose Permease (Domain IIA)"/>
    <property type="match status" value="1"/>
</dbReference>
<evidence type="ECO:0000313" key="9">
    <source>
        <dbReference type="EMBL" id="CAD7035026.1"/>
    </source>
</evidence>
<keyword evidence="7" id="KW-1133">Transmembrane helix</keyword>
<dbReference type="RefSeq" id="WP_244665723.1">
    <property type="nucleotide sequence ID" value="NZ_CABFWE030000005.1"/>
</dbReference>
<name>A0ABM8PKI7_9HYPH</name>
<proteinExistence type="predicted"/>
<keyword evidence="3" id="KW-0479">Metal-binding</keyword>
<keyword evidence="5" id="KW-0862">Zinc</keyword>
<dbReference type="CDD" id="cd12797">
    <property type="entry name" value="M23_peptidase"/>
    <property type="match status" value="1"/>
</dbReference>
<evidence type="ECO:0000256" key="6">
    <source>
        <dbReference type="ARBA" id="ARBA00023049"/>
    </source>
</evidence>
<keyword evidence="6" id="KW-0482">Metalloprotease</keyword>
<dbReference type="SUPFAM" id="SSF51261">
    <property type="entry name" value="Duplicated hybrid motif"/>
    <property type="match status" value="1"/>
</dbReference>
<dbReference type="Proteomes" id="UP000601041">
    <property type="component" value="Unassembled WGS sequence"/>
</dbReference>
<dbReference type="PANTHER" id="PTHR21666">
    <property type="entry name" value="PEPTIDASE-RELATED"/>
    <property type="match status" value="1"/>
</dbReference>
<organism evidence="9 10">
    <name type="scientific">Pseudorhizobium halotolerans</name>
    <dbReference type="NCBI Taxonomy" id="1233081"/>
    <lineage>
        <taxon>Bacteria</taxon>
        <taxon>Pseudomonadati</taxon>
        <taxon>Pseudomonadota</taxon>
        <taxon>Alphaproteobacteria</taxon>
        <taxon>Hyphomicrobiales</taxon>
        <taxon>Rhizobiaceae</taxon>
        <taxon>Rhizobium/Agrobacterium group</taxon>
        <taxon>Pseudorhizobium</taxon>
    </lineage>
</organism>
<evidence type="ECO:0000256" key="2">
    <source>
        <dbReference type="ARBA" id="ARBA00022670"/>
    </source>
</evidence>
<evidence type="ECO:0000256" key="1">
    <source>
        <dbReference type="ARBA" id="ARBA00001947"/>
    </source>
</evidence>
<keyword evidence="2" id="KW-0645">Protease</keyword>
<comment type="cofactor">
    <cofactor evidence="1">
        <name>Zn(2+)</name>
        <dbReference type="ChEBI" id="CHEBI:29105"/>
    </cofactor>
</comment>
<feature type="transmembrane region" description="Helical" evidence="7">
    <location>
        <begin position="35"/>
        <end position="60"/>
    </location>
</feature>
<evidence type="ECO:0000256" key="5">
    <source>
        <dbReference type="ARBA" id="ARBA00022833"/>
    </source>
</evidence>
<keyword evidence="10" id="KW-1185">Reference proteome</keyword>
<gene>
    <name evidence="9" type="ORF">RHAB21_02342</name>
</gene>
<dbReference type="Pfam" id="PF01551">
    <property type="entry name" value="Peptidase_M23"/>
    <property type="match status" value="1"/>
</dbReference>
<evidence type="ECO:0000313" key="10">
    <source>
        <dbReference type="Proteomes" id="UP000601041"/>
    </source>
</evidence>
<sequence>MVVSGNRKAFGRKKVEHVLILASGEKVRHVTIRPWMTAFGAVFLAVFTLGYLAATGYLVLRDDLIDATLARQNRMQRDYEDRISVLRAQLDRVTSRQMMDQQLIDQKVEKLLEQQNALFSRHGKLGDLFDRAAEVGLTTPPVSVKRAEDEREASLTEASDAILALLGKDETTLLDNVPTLAYAPLREGRSEQADRMFADMSQSLQLLEQNQLDSIEALTVDASETASQIARIMKRTGIDVDALMNDGDTGLGGPFVEPEPLSDPFETSIEELDAALNRLETLRGTALALPYGNPAPGKSITSRYGNRIDPFLGQLAFHAGIDFQASTGAKVVSTGAGTVIAAEYSGGYGNLVEIDHGHGITTRFGHLSKLLVKKGDRVSAGDVIGRAGTTGRSTGPHVHYEVRRNGQAVDPVHFLNAGMKLTSYLN</sequence>